<keyword evidence="3" id="KW-1185">Reference proteome</keyword>
<feature type="transmembrane region" description="Helical" evidence="1">
    <location>
        <begin position="26"/>
        <end position="48"/>
    </location>
</feature>
<reference evidence="2 3" key="1">
    <citation type="submission" date="2018-10" db="EMBL/GenBank/DDBJ databases">
        <authorList>
            <person name="Ekblom R."/>
            <person name="Jareborg N."/>
        </authorList>
    </citation>
    <scope>NUCLEOTIDE SEQUENCE [LARGE SCALE GENOMIC DNA]</scope>
    <source>
        <tissue evidence="2">Muscle</tissue>
    </source>
</reference>
<evidence type="ECO:0000256" key="1">
    <source>
        <dbReference type="SAM" id="Phobius"/>
    </source>
</evidence>
<evidence type="ECO:0000313" key="3">
    <source>
        <dbReference type="Proteomes" id="UP000269945"/>
    </source>
</evidence>
<name>A0A9X9M237_GULGU</name>
<sequence length="51" mass="6018">RFLPQICSFPGPLGIGIFTFRVWGHYQFLCRFLFVCFYLFVCFVKGICKTT</sequence>
<feature type="non-terminal residue" evidence="2">
    <location>
        <position position="1"/>
    </location>
</feature>
<proteinExistence type="predicted"/>
<keyword evidence="1" id="KW-1133">Transmembrane helix</keyword>
<evidence type="ECO:0000313" key="2">
    <source>
        <dbReference type="EMBL" id="VCX28760.1"/>
    </source>
</evidence>
<organism evidence="2 3">
    <name type="scientific">Gulo gulo</name>
    <name type="common">Wolverine</name>
    <name type="synonym">Gluton</name>
    <dbReference type="NCBI Taxonomy" id="48420"/>
    <lineage>
        <taxon>Eukaryota</taxon>
        <taxon>Metazoa</taxon>
        <taxon>Chordata</taxon>
        <taxon>Craniata</taxon>
        <taxon>Vertebrata</taxon>
        <taxon>Euteleostomi</taxon>
        <taxon>Mammalia</taxon>
        <taxon>Eutheria</taxon>
        <taxon>Laurasiatheria</taxon>
        <taxon>Carnivora</taxon>
        <taxon>Caniformia</taxon>
        <taxon>Musteloidea</taxon>
        <taxon>Mustelidae</taxon>
        <taxon>Guloninae</taxon>
        <taxon>Gulo</taxon>
    </lineage>
</organism>
<accession>A0A9X9M237</accession>
<gene>
    <name evidence="2" type="ORF">BN2614_LOCUS1</name>
</gene>
<protein>
    <submittedName>
        <fullName evidence="2">Uncharacterized protein</fullName>
    </submittedName>
</protein>
<comment type="caution">
    <text evidence="2">The sequence shown here is derived from an EMBL/GenBank/DDBJ whole genome shotgun (WGS) entry which is preliminary data.</text>
</comment>
<dbReference type="AlphaFoldDB" id="A0A9X9M237"/>
<keyword evidence="1" id="KW-0812">Transmembrane</keyword>
<keyword evidence="1" id="KW-0472">Membrane</keyword>
<dbReference type="EMBL" id="CYRY02037772">
    <property type="protein sequence ID" value="VCX28760.1"/>
    <property type="molecule type" value="Genomic_DNA"/>
</dbReference>
<dbReference type="Proteomes" id="UP000269945">
    <property type="component" value="Unassembled WGS sequence"/>
</dbReference>